<comment type="caution">
    <text evidence="2">The sequence shown here is derived from an EMBL/GenBank/DDBJ whole genome shotgun (WGS) entry which is preliminary data.</text>
</comment>
<gene>
    <name evidence="2" type="ORF">KPH14_007407</name>
</gene>
<keyword evidence="3" id="KW-1185">Reference proteome</keyword>
<reference evidence="2" key="2">
    <citation type="journal article" date="2023" name="Commun. Biol.">
        <title>Intrasexual cuticular hydrocarbon dimorphism in a wasp sheds light on hydrocarbon biosynthesis genes in Hymenoptera.</title>
        <authorList>
            <person name="Moris V.C."/>
            <person name="Podsiadlowski L."/>
            <person name="Martin S."/>
            <person name="Oeyen J.P."/>
            <person name="Donath A."/>
            <person name="Petersen M."/>
            <person name="Wilbrandt J."/>
            <person name="Misof B."/>
            <person name="Liedtke D."/>
            <person name="Thamm M."/>
            <person name="Scheiner R."/>
            <person name="Schmitt T."/>
            <person name="Niehuis O."/>
        </authorList>
    </citation>
    <scope>NUCLEOTIDE SEQUENCE</scope>
    <source>
        <strain evidence="2">GBR_01_08_01A</strain>
    </source>
</reference>
<reference evidence="2" key="1">
    <citation type="submission" date="2021-08" db="EMBL/GenBank/DDBJ databases">
        <authorList>
            <person name="Misof B."/>
            <person name="Oliver O."/>
            <person name="Podsiadlowski L."/>
            <person name="Donath A."/>
            <person name="Peters R."/>
            <person name="Mayer C."/>
            <person name="Rust J."/>
            <person name="Gunkel S."/>
            <person name="Lesny P."/>
            <person name="Martin S."/>
            <person name="Oeyen J.P."/>
            <person name="Petersen M."/>
            <person name="Panagiotis P."/>
            <person name="Wilbrandt J."/>
            <person name="Tanja T."/>
        </authorList>
    </citation>
    <scope>NUCLEOTIDE SEQUENCE</scope>
    <source>
        <strain evidence="2">GBR_01_08_01A</strain>
        <tissue evidence="2">Thorax + abdomen</tissue>
    </source>
</reference>
<organism evidence="2 3">
    <name type="scientific">Odynerus spinipes</name>
    <dbReference type="NCBI Taxonomy" id="1348599"/>
    <lineage>
        <taxon>Eukaryota</taxon>
        <taxon>Metazoa</taxon>
        <taxon>Ecdysozoa</taxon>
        <taxon>Arthropoda</taxon>
        <taxon>Hexapoda</taxon>
        <taxon>Insecta</taxon>
        <taxon>Pterygota</taxon>
        <taxon>Neoptera</taxon>
        <taxon>Endopterygota</taxon>
        <taxon>Hymenoptera</taxon>
        <taxon>Apocrita</taxon>
        <taxon>Aculeata</taxon>
        <taxon>Vespoidea</taxon>
        <taxon>Vespidae</taxon>
        <taxon>Eumeninae</taxon>
        <taxon>Odynerus</taxon>
    </lineage>
</organism>
<name>A0AAD9RAU6_9HYME</name>
<proteinExistence type="predicted"/>
<dbReference type="InterPro" id="IPR004119">
    <property type="entry name" value="EcKL"/>
</dbReference>
<dbReference type="InterPro" id="IPR011009">
    <property type="entry name" value="Kinase-like_dom_sf"/>
</dbReference>
<dbReference type="SMART" id="SM00587">
    <property type="entry name" value="CHK"/>
    <property type="match status" value="1"/>
</dbReference>
<dbReference type="PANTHER" id="PTHR11012">
    <property type="entry name" value="PROTEIN KINASE-LIKE DOMAIN-CONTAINING"/>
    <property type="match status" value="1"/>
</dbReference>
<sequence length="377" mass="43201">MSKYAEFVKSDLLPEMVHNRCFCEAASREFVEFESSSVDPLESVSGNSEKPWECYRANAVVRFSGEAETFPLIVKLLSPSARSENAFARFQNEEMFYSKMLLVYGKDRFPKCYLSDLGRYGMPVIVLEDLTASGYETVQRKLNEDELKLCLESLAKLHGTGLRLKAEKFEIFREFYAKLLETTFDSESISRHEETFERILESSKSLRDSSLAEETMRALGSNPLEIARRACTEIDMSCICHGAFSRGKVFFRRDETNGRAVDAKMIDWQTMRYCSPAIDLGAILFTNFPASTTVEVEESSSSRVRRFLQEMLAYYVEAVKREYPAIMCERLKQEIVRVLPATLSYVILCSPEDFKDEKSIEAFAECSKVLRDPNFSF</sequence>
<dbReference type="InterPro" id="IPR015897">
    <property type="entry name" value="CHK_kinase-like"/>
</dbReference>
<dbReference type="Proteomes" id="UP001258017">
    <property type="component" value="Unassembled WGS sequence"/>
</dbReference>
<evidence type="ECO:0000259" key="1">
    <source>
        <dbReference type="SMART" id="SM00587"/>
    </source>
</evidence>
<feature type="domain" description="CHK kinase-like" evidence="1">
    <location>
        <begin position="125"/>
        <end position="325"/>
    </location>
</feature>
<accession>A0AAD9RAU6</accession>
<dbReference type="SUPFAM" id="SSF56112">
    <property type="entry name" value="Protein kinase-like (PK-like)"/>
    <property type="match status" value="1"/>
</dbReference>
<protein>
    <recommendedName>
        <fullName evidence="1">CHK kinase-like domain-containing protein</fullName>
    </recommendedName>
</protein>
<evidence type="ECO:0000313" key="2">
    <source>
        <dbReference type="EMBL" id="KAK2576070.1"/>
    </source>
</evidence>
<dbReference type="EMBL" id="JAIFRP010004408">
    <property type="protein sequence ID" value="KAK2576070.1"/>
    <property type="molecule type" value="Genomic_DNA"/>
</dbReference>
<evidence type="ECO:0000313" key="3">
    <source>
        <dbReference type="Proteomes" id="UP001258017"/>
    </source>
</evidence>
<dbReference type="Gene3D" id="3.90.1200.10">
    <property type="match status" value="1"/>
</dbReference>
<dbReference type="AlphaFoldDB" id="A0AAD9RAU6"/>
<dbReference type="PANTHER" id="PTHR11012:SF30">
    <property type="entry name" value="PROTEIN KINASE-LIKE DOMAIN-CONTAINING"/>
    <property type="match status" value="1"/>
</dbReference>
<dbReference type="Pfam" id="PF02958">
    <property type="entry name" value="EcKL"/>
    <property type="match status" value="1"/>
</dbReference>